<keyword evidence="2" id="KW-1185">Reference proteome</keyword>
<dbReference type="EMBL" id="KZ679140">
    <property type="protein sequence ID" value="PTB72609.1"/>
    <property type="molecule type" value="Genomic_DNA"/>
</dbReference>
<proteinExistence type="predicted"/>
<accession>A0A2T4BTH0</accession>
<gene>
    <name evidence="1" type="ORF">M440DRAFT_1405040</name>
</gene>
<protein>
    <submittedName>
        <fullName evidence="1">Uncharacterized protein</fullName>
    </submittedName>
</protein>
<evidence type="ECO:0000313" key="2">
    <source>
        <dbReference type="Proteomes" id="UP000240760"/>
    </source>
</evidence>
<reference evidence="1 2" key="1">
    <citation type="submission" date="2016-07" db="EMBL/GenBank/DDBJ databases">
        <title>Multiple horizontal gene transfer events from other fungi enriched the ability of initially mycotrophic Trichoderma (Ascomycota) to feed on dead plant biomass.</title>
        <authorList>
            <consortium name="DOE Joint Genome Institute"/>
            <person name="Aerts A."/>
            <person name="Atanasova L."/>
            <person name="Chenthamara K."/>
            <person name="Zhang J."/>
            <person name="Grujic M."/>
            <person name="Henrissat B."/>
            <person name="Kuo A."/>
            <person name="Salamov A."/>
            <person name="Lipzen A."/>
            <person name="Labutti K."/>
            <person name="Barry K."/>
            <person name="Miao Y."/>
            <person name="Rahimi M.J."/>
            <person name="Shen Q."/>
            <person name="Grigoriev I.V."/>
            <person name="Kubicek C.P."/>
            <person name="Druzhinina I.S."/>
        </authorList>
    </citation>
    <scope>NUCLEOTIDE SEQUENCE [LARGE SCALE GENOMIC DNA]</scope>
    <source>
        <strain evidence="1 2">ATCC 18648</strain>
    </source>
</reference>
<organism evidence="1 2">
    <name type="scientific">Trichoderma longibrachiatum ATCC 18648</name>
    <dbReference type="NCBI Taxonomy" id="983965"/>
    <lineage>
        <taxon>Eukaryota</taxon>
        <taxon>Fungi</taxon>
        <taxon>Dikarya</taxon>
        <taxon>Ascomycota</taxon>
        <taxon>Pezizomycotina</taxon>
        <taxon>Sordariomycetes</taxon>
        <taxon>Hypocreomycetidae</taxon>
        <taxon>Hypocreales</taxon>
        <taxon>Hypocreaceae</taxon>
        <taxon>Trichoderma</taxon>
    </lineage>
</organism>
<evidence type="ECO:0000313" key="1">
    <source>
        <dbReference type="EMBL" id="PTB72609.1"/>
    </source>
</evidence>
<dbReference type="OrthoDB" id="4897227at2759"/>
<sequence>MPYANFPITPPATHISEVVDYYMLLIKLITEGIHPGSGEKGYSIAAAHKSSWWETMEALAKSLPAHGLDKEPTAAVRPSVELAEQALGFSSPYVQAAFGSRSACSLRHLEELLDLTGKRPAKCRGNKIQHCWELKWTDAGFFNIVDDEVQSVLKP</sequence>
<name>A0A2T4BTH0_TRILO</name>
<dbReference type="Proteomes" id="UP000240760">
    <property type="component" value="Unassembled WGS sequence"/>
</dbReference>
<dbReference type="AlphaFoldDB" id="A0A2T4BTH0"/>